<evidence type="ECO:0000313" key="5">
    <source>
        <dbReference type="Proteomes" id="UP000321464"/>
    </source>
</evidence>
<keyword evidence="1" id="KW-0328">Glycosyltransferase</keyword>
<reference evidence="4 5" key="1">
    <citation type="submission" date="2019-07" db="EMBL/GenBank/DDBJ databases">
        <title>Whole genome shotgun sequence of Novosphingobium sediminis NBRC 106119.</title>
        <authorList>
            <person name="Hosoyama A."/>
            <person name="Uohara A."/>
            <person name="Ohji S."/>
            <person name="Ichikawa N."/>
        </authorList>
    </citation>
    <scope>NUCLEOTIDE SEQUENCE [LARGE SCALE GENOMIC DNA]</scope>
    <source>
        <strain evidence="4 5">NBRC 106119</strain>
    </source>
</reference>
<dbReference type="SUPFAM" id="SSF53756">
    <property type="entry name" value="UDP-Glycosyltransferase/glycogen phosphorylase"/>
    <property type="match status" value="1"/>
</dbReference>
<keyword evidence="2 4" id="KW-0808">Transferase</keyword>
<dbReference type="PANTHER" id="PTHR12526">
    <property type="entry name" value="GLYCOSYLTRANSFERASE"/>
    <property type="match status" value="1"/>
</dbReference>
<dbReference type="Pfam" id="PF13692">
    <property type="entry name" value="Glyco_trans_1_4"/>
    <property type="match status" value="1"/>
</dbReference>
<dbReference type="Proteomes" id="UP000321464">
    <property type="component" value="Unassembled WGS sequence"/>
</dbReference>
<dbReference type="RefSeq" id="WP_147159179.1">
    <property type="nucleotide sequence ID" value="NZ_BJYR01000012.1"/>
</dbReference>
<dbReference type="CDD" id="cd03811">
    <property type="entry name" value="GT4_GT28_WabH-like"/>
    <property type="match status" value="1"/>
</dbReference>
<comment type="caution">
    <text evidence="4">The sequence shown here is derived from an EMBL/GenBank/DDBJ whole genome shotgun (WGS) entry which is preliminary data.</text>
</comment>
<sequence length="390" mass="41960">MNALSAAMTQEMPAPARPLRVLTFLHSFEPGGVERVALRLHEAWRAQGLDARLVMGRTAGAMKREWPGIELEVLGPEAIPSAAWETLWMIALLPRAIRRIRPDVLFCAGNSYTVVAVAMRLLLGKACPPVVAKISNDLTRNDLPAPARPFYRLWLRIQGRMLQRLVGMAPPMREEIGSLMRVEDARIAVIDDPSLAEADIQRLTAARAAAKAAPRGPGKRFLAIGRLAAQKNFSLLIDAFARMAGPDDSLAIIGEGSARRSLEAQIARLGLAGKVRMPGHVSPLDAELARADALVLSSDYEGVPAVVAEALAAGLPVVTTRCSVSMDDMLGGGRFGLLVPVGDADALAQAMKDIAKLKFDETVARNQSRRFTVEIASHGYRALMEGLACA</sequence>
<dbReference type="InterPro" id="IPR028098">
    <property type="entry name" value="Glyco_trans_4-like_N"/>
</dbReference>
<dbReference type="Pfam" id="PF13439">
    <property type="entry name" value="Glyco_transf_4"/>
    <property type="match status" value="1"/>
</dbReference>
<name>A0A512AJI9_9SPHN</name>
<dbReference type="EMBL" id="BJYR01000012">
    <property type="protein sequence ID" value="GEN99836.1"/>
    <property type="molecule type" value="Genomic_DNA"/>
</dbReference>
<feature type="domain" description="Glycosyltransferase subfamily 4-like N-terminal" evidence="3">
    <location>
        <begin position="30"/>
        <end position="190"/>
    </location>
</feature>
<accession>A0A512AJI9</accession>
<evidence type="ECO:0000259" key="3">
    <source>
        <dbReference type="Pfam" id="PF13439"/>
    </source>
</evidence>
<evidence type="ECO:0000256" key="1">
    <source>
        <dbReference type="ARBA" id="ARBA00022676"/>
    </source>
</evidence>
<dbReference type="PANTHER" id="PTHR12526:SF510">
    <property type="entry name" value="D-INOSITOL 3-PHOSPHATE GLYCOSYLTRANSFERASE"/>
    <property type="match status" value="1"/>
</dbReference>
<dbReference type="GO" id="GO:0016757">
    <property type="term" value="F:glycosyltransferase activity"/>
    <property type="evidence" value="ECO:0007669"/>
    <property type="project" value="UniProtKB-KW"/>
</dbReference>
<proteinExistence type="predicted"/>
<dbReference type="AlphaFoldDB" id="A0A512AJI9"/>
<gene>
    <name evidence="4" type="ORF">NSE01_16690</name>
</gene>
<evidence type="ECO:0000256" key="2">
    <source>
        <dbReference type="ARBA" id="ARBA00022679"/>
    </source>
</evidence>
<dbReference type="OrthoDB" id="9790710at2"/>
<organism evidence="4 5">
    <name type="scientific">Novosphingobium sediminis</name>
    <dbReference type="NCBI Taxonomy" id="707214"/>
    <lineage>
        <taxon>Bacteria</taxon>
        <taxon>Pseudomonadati</taxon>
        <taxon>Pseudomonadota</taxon>
        <taxon>Alphaproteobacteria</taxon>
        <taxon>Sphingomonadales</taxon>
        <taxon>Sphingomonadaceae</taxon>
        <taxon>Novosphingobium</taxon>
    </lineage>
</organism>
<keyword evidence="5" id="KW-1185">Reference proteome</keyword>
<evidence type="ECO:0000313" key="4">
    <source>
        <dbReference type="EMBL" id="GEN99836.1"/>
    </source>
</evidence>
<dbReference type="Gene3D" id="3.40.50.2000">
    <property type="entry name" value="Glycogen Phosphorylase B"/>
    <property type="match status" value="2"/>
</dbReference>
<protein>
    <submittedName>
        <fullName evidence="4">Glycosyl transferase</fullName>
    </submittedName>
</protein>